<dbReference type="GO" id="GO:0004462">
    <property type="term" value="F:lactoylglutathione lyase activity"/>
    <property type="evidence" value="ECO:0007669"/>
    <property type="project" value="InterPro"/>
</dbReference>
<dbReference type="AlphaFoldDB" id="A0A0D6AZP4"/>
<dbReference type="SUPFAM" id="SSF54593">
    <property type="entry name" value="Glyoxalase/Bleomycin resistance protein/Dihydroxybiphenyl dioxygenase"/>
    <property type="match status" value="1"/>
</dbReference>
<dbReference type="PANTHER" id="PTHR43279:SF1">
    <property type="entry name" value="CATECHOL-2,3-DIOXYGENASE"/>
    <property type="match status" value="1"/>
</dbReference>
<sequence length="173" mass="18422">MTPVPAETRIGHIHLKVADLDRAIAFYSGILGFELIQRYGPGAAFLSAGGYHHHIGLNTWESLGATPPPPGHTGLYHTAILFPDRASLGAALARVLAAGISLTGAADHGVSEAVYLNDPDGNGVELYRDRPEADWPRDAEGRLRMVNHPLDLDALLAEAGPQADTEFTEPTQA</sequence>
<dbReference type="PROSITE" id="PS51819">
    <property type="entry name" value="VOC"/>
    <property type="match status" value="1"/>
</dbReference>
<dbReference type="InterPro" id="IPR018146">
    <property type="entry name" value="Glyoxalase_1_CS"/>
</dbReference>
<feature type="domain" description="VOC" evidence="2">
    <location>
        <begin position="9"/>
        <end position="129"/>
    </location>
</feature>
<evidence type="ECO:0000313" key="3">
    <source>
        <dbReference type="EMBL" id="BAQ67924.1"/>
    </source>
</evidence>
<dbReference type="Gene3D" id="3.10.180.10">
    <property type="entry name" value="2,3-Dihydroxybiphenyl 1,2-Dioxygenase, domain 1"/>
    <property type="match status" value="1"/>
</dbReference>
<dbReference type="GO" id="GO:0051213">
    <property type="term" value="F:dioxygenase activity"/>
    <property type="evidence" value="ECO:0007669"/>
    <property type="project" value="UniProtKB-KW"/>
</dbReference>
<dbReference type="InterPro" id="IPR004360">
    <property type="entry name" value="Glyas_Fos-R_dOase_dom"/>
</dbReference>
<proteinExistence type="predicted"/>
<evidence type="ECO:0000259" key="2">
    <source>
        <dbReference type="PROSITE" id="PS51819"/>
    </source>
</evidence>
<keyword evidence="3" id="KW-0560">Oxidoreductase</keyword>
<evidence type="ECO:0000313" key="4">
    <source>
        <dbReference type="Proteomes" id="UP000064912"/>
    </source>
</evidence>
<accession>A0A0D6AZP4</accession>
<dbReference type="Proteomes" id="UP000064912">
    <property type="component" value="Chromosome"/>
</dbReference>
<dbReference type="PANTHER" id="PTHR43279">
    <property type="entry name" value="CATECHOL-2,3-DIOXYGENASE"/>
    <property type="match status" value="1"/>
</dbReference>
<evidence type="ECO:0000256" key="1">
    <source>
        <dbReference type="ARBA" id="ARBA00022723"/>
    </source>
</evidence>
<dbReference type="PROSITE" id="PS00934">
    <property type="entry name" value="GLYOXALASE_I_1"/>
    <property type="match status" value="1"/>
</dbReference>
<dbReference type="KEGG" id="rsu:NHU_00756"/>
<reference evidence="3 4" key="1">
    <citation type="submission" date="2015-02" db="EMBL/GenBank/DDBJ databases">
        <title>Genome sequene of Rhodovulum sulfidophilum DSM 2351.</title>
        <authorList>
            <person name="Nagao N."/>
        </authorList>
    </citation>
    <scope>NUCLEOTIDE SEQUENCE [LARGE SCALE GENOMIC DNA]</scope>
    <source>
        <strain evidence="3 4">DSM 2351</strain>
    </source>
</reference>
<dbReference type="Pfam" id="PF00903">
    <property type="entry name" value="Glyoxalase"/>
    <property type="match status" value="1"/>
</dbReference>
<organism evidence="3 4">
    <name type="scientific">Rhodovulum sulfidophilum</name>
    <name type="common">Rhodobacter sulfidophilus</name>
    <dbReference type="NCBI Taxonomy" id="35806"/>
    <lineage>
        <taxon>Bacteria</taxon>
        <taxon>Pseudomonadati</taxon>
        <taxon>Pseudomonadota</taxon>
        <taxon>Alphaproteobacteria</taxon>
        <taxon>Rhodobacterales</taxon>
        <taxon>Paracoccaceae</taxon>
        <taxon>Rhodovulum</taxon>
    </lineage>
</organism>
<dbReference type="InterPro" id="IPR029068">
    <property type="entry name" value="Glyas_Bleomycin-R_OHBP_Dase"/>
</dbReference>
<dbReference type="eggNOG" id="COG2514">
    <property type="taxonomic scope" value="Bacteria"/>
</dbReference>
<dbReference type="PATRIC" id="fig|35806.4.peg.774"/>
<dbReference type="GO" id="GO:0046872">
    <property type="term" value="F:metal ion binding"/>
    <property type="evidence" value="ECO:0007669"/>
    <property type="project" value="UniProtKB-KW"/>
</dbReference>
<dbReference type="EMBL" id="AP014800">
    <property type="protein sequence ID" value="BAQ67924.1"/>
    <property type="molecule type" value="Genomic_DNA"/>
</dbReference>
<name>A0A0D6AZP4_RHOSU</name>
<gene>
    <name evidence="3" type="ORF">NHU_00756</name>
</gene>
<dbReference type="InterPro" id="IPR037523">
    <property type="entry name" value="VOC_core"/>
</dbReference>
<protein>
    <submittedName>
        <fullName evidence="3">Glyoxalase/bleomycin resistance protein/dioxygenase</fullName>
    </submittedName>
</protein>
<keyword evidence="3" id="KW-0223">Dioxygenase</keyword>
<keyword evidence="1" id="KW-0479">Metal-binding</keyword>